<dbReference type="AlphaFoldDB" id="A0A316FBU7"/>
<dbReference type="PRINTS" id="PR00344">
    <property type="entry name" value="BCTRLSENSOR"/>
</dbReference>
<feature type="domain" description="Histidine kinase" evidence="5">
    <location>
        <begin position="316"/>
        <end position="527"/>
    </location>
</feature>
<dbReference type="Proteomes" id="UP000245790">
    <property type="component" value="Unassembled WGS sequence"/>
</dbReference>
<evidence type="ECO:0000256" key="4">
    <source>
        <dbReference type="SAM" id="Phobius"/>
    </source>
</evidence>
<dbReference type="PANTHER" id="PTHR43065">
    <property type="entry name" value="SENSOR HISTIDINE KINASE"/>
    <property type="match status" value="1"/>
</dbReference>
<gene>
    <name evidence="6" type="ORF">C8D97_11545</name>
</gene>
<dbReference type="InterPro" id="IPR003594">
    <property type="entry name" value="HATPase_dom"/>
</dbReference>
<dbReference type="InterPro" id="IPR003661">
    <property type="entry name" value="HisK_dim/P_dom"/>
</dbReference>
<feature type="transmembrane region" description="Helical" evidence="4">
    <location>
        <begin position="75"/>
        <end position="95"/>
    </location>
</feature>
<proteinExistence type="predicted"/>
<keyword evidence="4" id="KW-0812">Transmembrane</keyword>
<organism evidence="6 7">
    <name type="scientific">Pleionea mediterranea</name>
    <dbReference type="NCBI Taxonomy" id="523701"/>
    <lineage>
        <taxon>Bacteria</taxon>
        <taxon>Pseudomonadati</taxon>
        <taxon>Pseudomonadota</taxon>
        <taxon>Gammaproteobacteria</taxon>
        <taxon>Oceanospirillales</taxon>
        <taxon>Pleioneaceae</taxon>
        <taxon>Pleionea</taxon>
    </lineage>
</organism>
<dbReference type="InterPro" id="IPR036097">
    <property type="entry name" value="HisK_dim/P_sf"/>
</dbReference>
<dbReference type="SMART" id="SM00387">
    <property type="entry name" value="HATPase_c"/>
    <property type="match status" value="1"/>
</dbReference>
<feature type="transmembrane region" description="Helical" evidence="4">
    <location>
        <begin position="127"/>
        <end position="147"/>
    </location>
</feature>
<dbReference type="Gene3D" id="3.30.565.10">
    <property type="entry name" value="Histidine kinase-like ATPase, C-terminal domain"/>
    <property type="match status" value="1"/>
</dbReference>
<dbReference type="PANTHER" id="PTHR43065:SF52">
    <property type="entry name" value="SENSOR PROTEIN KINASE PILS"/>
    <property type="match status" value="1"/>
</dbReference>
<dbReference type="EC" id="2.7.13.3" evidence="2"/>
<dbReference type="SMART" id="SM00388">
    <property type="entry name" value="HisKA"/>
    <property type="match status" value="1"/>
</dbReference>
<evidence type="ECO:0000313" key="7">
    <source>
        <dbReference type="Proteomes" id="UP000245790"/>
    </source>
</evidence>
<dbReference type="Gene3D" id="1.10.287.130">
    <property type="match status" value="1"/>
</dbReference>
<keyword evidence="4" id="KW-1133">Transmembrane helix</keyword>
<protein>
    <recommendedName>
        <fullName evidence="2">histidine kinase</fullName>
        <ecNumber evidence="2">2.7.13.3</ecNumber>
    </recommendedName>
</protein>
<dbReference type="RefSeq" id="WP_109765004.1">
    <property type="nucleotide sequence ID" value="NZ_QGGU01000015.1"/>
</dbReference>
<dbReference type="GO" id="GO:0000155">
    <property type="term" value="F:phosphorelay sensor kinase activity"/>
    <property type="evidence" value="ECO:0007669"/>
    <property type="project" value="InterPro"/>
</dbReference>
<evidence type="ECO:0000256" key="3">
    <source>
        <dbReference type="ARBA" id="ARBA00022553"/>
    </source>
</evidence>
<dbReference type="SUPFAM" id="SSF47384">
    <property type="entry name" value="Homodimeric domain of signal transducing histidine kinase"/>
    <property type="match status" value="1"/>
</dbReference>
<dbReference type="Gene3D" id="3.30.450.20">
    <property type="entry name" value="PAS domain"/>
    <property type="match status" value="1"/>
</dbReference>
<feature type="transmembrane region" description="Helical" evidence="4">
    <location>
        <begin position="21"/>
        <end position="38"/>
    </location>
</feature>
<dbReference type="CDD" id="cd00075">
    <property type="entry name" value="HATPase"/>
    <property type="match status" value="1"/>
</dbReference>
<evidence type="ECO:0000256" key="1">
    <source>
        <dbReference type="ARBA" id="ARBA00000085"/>
    </source>
</evidence>
<accession>A0A316FBU7</accession>
<dbReference type="EMBL" id="QGGU01000015">
    <property type="protein sequence ID" value="PWK44443.1"/>
    <property type="molecule type" value="Genomic_DNA"/>
</dbReference>
<sequence length="537" mass="59387">MKDLKVEHQYTSLRALQIYTIYRIVVAGFLLVLFQAKAGEVFLGQKSPILFHWSSVIYLCTSIGFYFINKNRSDIFRFLVEIQVFIDIVLLTLLMHASGGIATGLGMLMAVSVTTACLLVERTSSIVFAAIATAAVLGEAIYLNLSGQSPDDYITQAGLLGATFFATSLFALLTARRLKQSELEAELTSADLASMEKLNEKIIQFMKTGVIVVDEDHNVQFMNTAAWQLLEMPEHIEGQNLSIVNNELNAKVQQWKKTGHARSSFKQSPTGPKIDITLSQIDHRNDQSLIFLEDSTPMTQQAQNLKLASLGRLTASIAHEIRNPLGALSHAAQLIYESPDITEADKRLVDMVQKNAIRVNAIIENVMQLSQRRVSEPQSVNLSSFLKNICDELEKNNKEKLQLFVDINPEDLSVQFDISQLMQVVTNLSENGIRHSLSHTGRGSLSLIAGINFKTKRPFLDIIDKGEGIPPSVAENIFEPFFTTSATGTGLGLYVSKELCEANRAQLNFIPVPAGGSCFRISFARDDKHDTTSSAIN</sequence>
<dbReference type="InterPro" id="IPR035965">
    <property type="entry name" value="PAS-like_dom_sf"/>
</dbReference>
<dbReference type="Pfam" id="PF02518">
    <property type="entry name" value="HATPase_c"/>
    <property type="match status" value="1"/>
</dbReference>
<feature type="transmembrane region" description="Helical" evidence="4">
    <location>
        <begin position="153"/>
        <end position="173"/>
    </location>
</feature>
<evidence type="ECO:0000259" key="5">
    <source>
        <dbReference type="PROSITE" id="PS50109"/>
    </source>
</evidence>
<reference evidence="6 7" key="1">
    <citation type="submission" date="2018-05" db="EMBL/GenBank/DDBJ databases">
        <title>Genomic Encyclopedia of Type Strains, Phase IV (KMG-IV): sequencing the most valuable type-strain genomes for metagenomic binning, comparative biology and taxonomic classification.</title>
        <authorList>
            <person name="Goeker M."/>
        </authorList>
    </citation>
    <scope>NUCLEOTIDE SEQUENCE [LARGE SCALE GENOMIC DNA]</scope>
    <source>
        <strain evidence="6 7">DSM 25350</strain>
    </source>
</reference>
<comment type="catalytic activity">
    <reaction evidence="1">
        <text>ATP + protein L-histidine = ADP + protein N-phospho-L-histidine.</text>
        <dbReference type="EC" id="2.7.13.3"/>
    </reaction>
</comment>
<feature type="transmembrane region" description="Helical" evidence="4">
    <location>
        <begin position="50"/>
        <end position="68"/>
    </location>
</feature>
<dbReference type="InterPro" id="IPR004358">
    <property type="entry name" value="Sig_transdc_His_kin-like_C"/>
</dbReference>
<name>A0A316FBU7_9GAMM</name>
<dbReference type="InterPro" id="IPR036890">
    <property type="entry name" value="HATPase_C_sf"/>
</dbReference>
<dbReference type="SUPFAM" id="SSF55874">
    <property type="entry name" value="ATPase domain of HSP90 chaperone/DNA topoisomerase II/histidine kinase"/>
    <property type="match status" value="1"/>
</dbReference>
<dbReference type="Pfam" id="PF00512">
    <property type="entry name" value="HisKA"/>
    <property type="match status" value="1"/>
</dbReference>
<evidence type="ECO:0000256" key="2">
    <source>
        <dbReference type="ARBA" id="ARBA00012438"/>
    </source>
</evidence>
<keyword evidence="4" id="KW-0472">Membrane</keyword>
<keyword evidence="3" id="KW-0597">Phosphoprotein</keyword>
<dbReference type="OrthoDB" id="9776727at2"/>
<dbReference type="PROSITE" id="PS50109">
    <property type="entry name" value="HIS_KIN"/>
    <property type="match status" value="1"/>
</dbReference>
<keyword evidence="7" id="KW-1185">Reference proteome</keyword>
<dbReference type="InterPro" id="IPR005467">
    <property type="entry name" value="His_kinase_dom"/>
</dbReference>
<feature type="transmembrane region" description="Helical" evidence="4">
    <location>
        <begin position="101"/>
        <end position="120"/>
    </location>
</feature>
<evidence type="ECO:0000313" key="6">
    <source>
        <dbReference type="EMBL" id="PWK44443.1"/>
    </source>
</evidence>
<dbReference type="Pfam" id="PF25323">
    <property type="entry name" value="6TM_PilS"/>
    <property type="match status" value="1"/>
</dbReference>
<comment type="caution">
    <text evidence="6">The sequence shown here is derived from an EMBL/GenBank/DDBJ whole genome shotgun (WGS) entry which is preliminary data.</text>
</comment>
<dbReference type="CDD" id="cd00082">
    <property type="entry name" value="HisKA"/>
    <property type="match status" value="1"/>
</dbReference>
<dbReference type="SUPFAM" id="SSF55785">
    <property type="entry name" value="PYP-like sensor domain (PAS domain)"/>
    <property type="match status" value="1"/>
</dbReference>